<dbReference type="InterPro" id="IPR003594">
    <property type="entry name" value="HATPase_dom"/>
</dbReference>
<keyword evidence="8" id="KW-0175">Coiled coil</keyword>
<keyword evidence="4 11" id="KW-0808">Transferase</keyword>
<dbReference type="InterPro" id="IPR003661">
    <property type="entry name" value="HisK_dim/P_dom"/>
</dbReference>
<evidence type="ECO:0000256" key="1">
    <source>
        <dbReference type="ARBA" id="ARBA00000085"/>
    </source>
</evidence>
<dbReference type="SMART" id="SM00387">
    <property type="entry name" value="HATPase_c"/>
    <property type="match status" value="1"/>
</dbReference>
<comment type="caution">
    <text evidence="11">The sequence shown here is derived from an EMBL/GenBank/DDBJ whole genome shotgun (WGS) entry which is preliminary data.</text>
</comment>
<organism evidence="11 12">
    <name type="scientific">Dyadobacter helix</name>
    <dbReference type="NCBI Taxonomy" id="2822344"/>
    <lineage>
        <taxon>Bacteria</taxon>
        <taxon>Pseudomonadati</taxon>
        <taxon>Bacteroidota</taxon>
        <taxon>Cytophagia</taxon>
        <taxon>Cytophagales</taxon>
        <taxon>Spirosomataceae</taxon>
        <taxon>Dyadobacter</taxon>
    </lineage>
</organism>
<proteinExistence type="predicted"/>
<feature type="transmembrane region" description="Helical" evidence="9">
    <location>
        <begin position="12"/>
        <end position="30"/>
    </location>
</feature>
<evidence type="ECO:0000256" key="5">
    <source>
        <dbReference type="ARBA" id="ARBA00022692"/>
    </source>
</evidence>
<dbReference type="Pfam" id="PF00512">
    <property type="entry name" value="HisKA"/>
    <property type="match status" value="1"/>
</dbReference>
<reference evidence="11" key="1">
    <citation type="submission" date="2021-04" db="EMBL/GenBank/DDBJ databases">
        <authorList>
            <person name="Rodrigo-Torres L."/>
            <person name="Arahal R. D."/>
            <person name="Lucena T."/>
        </authorList>
    </citation>
    <scope>NUCLEOTIDE SEQUENCE</scope>
    <source>
        <strain evidence="11">CECT 9275</strain>
    </source>
</reference>
<dbReference type="Pfam" id="PF02518">
    <property type="entry name" value="HATPase_c"/>
    <property type="match status" value="1"/>
</dbReference>
<dbReference type="InterPro" id="IPR005467">
    <property type="entry name" value="His_kinase_dom"/>
</dbReference>
<keyword evidence="3" id="KW-0597">Phosphoprotein</keyword>
<dbReference type="InterPro" id="IPR036097">
    <property type="entry name" value="HisK_dim/P_sf"/>
</dbReference>
<dbReference type="InterPro" id="IPR050428">
    <property type="entry name" value="TCS_sensor_his_kinase"/>
</dbReference>
<dbReference type="SMART" id="SM00388">
    <property type="entry name" value="HisKA"/>
    <property type="match status" value="1"/>
</dbReference>
<feature type="coiled-coil region" evidence="8">
    <location>
        <begin position="246"/>
        <end position="273"/>
    </location>
</feature>
<dbReference type="CDD" id="cd00075">
    <property type="entry name" value="HATPase"/>
    <property type="match status" value="1"/>
</dbReference>
<gene>
    <name evidence="11" type="primary">sasA_28</name>
    <name evidence="11" type="ORF">DYBT9275_05235</name>
</gene>
<comment type="catalytic activity">
    <reaction evidence="1">
        <text>ATP + protein L-histidine = ADP + protein N-phospho-L-histidine.</text>
        <dbReference type="EC" id="2.7.13.3"/>
    </reaction>
</comment>
<name>A0A916JH18_9BACT</name>
<dbReference type="Gene3D" id="1.10.287.130">
    <property type="match status" value="1"/>
</dbReference>
<evidence type="ECO:0000313" key="11">
    <source>
        <dbReference type="EMBL" id="CAG5012727.1"/>
    </source>
</evidence>
<dbReference type="PROSITE" id="PS50109">
    <property type="entry name" value="HIS_KIN"/>
    <property type="match status" value="1"/>
</dbReference>
<dbReference type="InterPro" id="IPR036890">
    <property type="entry name" value="HATPase_C_sf"/>
</dbReference>
<evidence type="ECO:0000313" key="12">
    <source>
        <dbReference type="Proteomes" id="UP000680038"/>
    </source>
</evidence>
<keyword evidence="9" id="KW-0472">Membrane</keyword>
<accession>A0A916JH18</accession>
<dbReference type="Gene3D" id="3.30.565.10">
    <property type="entry name" value="Histidine kinase-like ATPase, C-terminal domain"/>
    <property type="match status" value="1"/>
</dbReference>
<evidence type="ECO:0000256" key="8">
    <source>
        <dbReference type="SAM" id="Coils"/>
    </source>
</evidence>
<evidence type="ECO:0000256" key="9">
    <source>
        <dbReference type="SAM" id="Phobius"/>
    </source>
</evidence>
<evidence type="ECO:0000256" key="3">
    <source>
        <dbReference type="ARBA" id="ARBA00022553"/>
    </source>
</evidence>
<dbReference type="AlphaFoldDB" id="A0A916JH18"/>
<keyword evidence="12" id="KW-1185">Reference proteome</keyword>
<keyword evidence="7 9" id="KW-1133">Transmembrane helix</keyword>
<keyword evidence="5 9" id="KW-0812">Transmembrane</keyword>
<dbReference type="SUPFAM" id="SSF55874">
    <property type="entry name" value="ATPase domain of HSP90 chaperone/DNA topoisomerase II/histidine kinase"/>
    <property type="match status" value="1"/>
</dbReference>
<evidence type="ECO:0000256" key="2">
    <source>
        <dbReference type="ARBA" id="ARBA00012438"/>
    </source>
</evidence>
<evidence type="ECO:0000259" key="10">
    <source>
        <dbReference type="PROSITE" id="PS50109"/>
    </source>
</evidence>
<keyword evidence="6" id="KW-0418">Kinase</keyword>
<sequence length="424" mass="48229">MKLLNYTVRSYIAYSVVILLISIPAFYLVMHRIILRTVDKALMNEKEQLMSEIKLVMTEEQLMAFKKVDGNVEIVGVDYKVSDSLYTAGFSATGNKSKDYRHLVTPVSLGDKSYKMTIHKSLDDSKDLIKSIVSVQLFLLILLLAGLILINQVSSRKLWLPFYGTLRQLQNYDLGKHHPIRTSPTDIDEFRILGETVQHLIQKNHDVYQAQKEFTENASHETQTPLAIFRSKLELLMQTEPLTGQQAQLIGDLDDASQRLAQLNKSLVLLTKIENNQYPDTEDLEIAQLARRLVRQIGFQAEEKGVQIEEDFRNEIHVTANKALIETMMINLISNAIRYNHDNGKINISVTEKVLAVSNTGIPDPLPSEKVFERFYKAGKSRQSTGLGLAIVKKICDLYGYHVEYLFQGGLHTFFIHFGKEKPA</sequence>
<dbReference type="GO" id="GO:0005886">
    <property type="term" value="C:plasma membrane"/>
    <property type="evidence" value="ECO:0007669"/>
    <property type="project" value="TreeGrafter"/>
</dbReference>
<dbReference type="EMBL" id="CAJRAF010000002">
    <property type="protein sequence ID" value="CAG5012727.1"/>
    <property type="molecule type" value="Genomic_DNA"/>
</dbReference>
<dbReference type="EC" id="2.7.13.3" evidence="2"/>
<feature type="transmembrane region" description="Helical" evidence="9">
    <location>
        <begin position="128"/>
        <end position="150"/>
    </location>
</feature>
<evidence type="ECO:0000256" key="7">
    <source>
        <dbReference type="ARBA" id="ARBA00022989"/>
    </source>
</evidence>
<dbReference type="SUPFAM" id="SSF47384">
    <property type="entry name" value="Homodimeric domain of signal transducing histidine kinase"/>
    <property type="match status" value="1"/>
</dbReference>
<dbReference type="PANTHER" id="PTHR45436">
    <property type="entry name" value="SENSOR HISTIDINE KINASE YKOH"/>
    <property type="match status" value="1"/>
</dbReference>
<dbReference type="Proteomes" id="UP000680038">
    <property type="component" value="Unassembled WGS sequence"/>
</dbReference>
<evidence type="ECO:0000256" key="6">
    <source>
        <dbReference type="ARBA" id="ARBA00022777"/>
    </source>
</evidence>
<dbReference type="PANTHER" id="PTHR45436:SF5">
    <property type="entry name" value="SENSOR HISTIDINE KINASE TRCS"/>
    <property type="match status" value="1"/>
</dbReference>
<evidence type="ECO:0000256" key="4">
    <source>
        <dbReference type="ARBA" id="ARBA00022679"/>
    </source>
</evidence>
<dbReference type="CDD" id="cd00082">
    <property type="entry name" value="HisKA"/>
    <property type="match status" value="1"/>
</dbReference>
<protein>
    <recommendedName>
        <fullName evidence="2">histidine kinase</fullName>
        <ecNumber evidence="2">2.7.13.3</ecNumber>
    </recommendedName>
</protein>
<feature type="domain" description="Histidine kinase" evidence="10">
    <location>
        <begin position="217"/>
        <end position="422"/>
    </location>
</feature>
<dbReference type="GO" id="GO:0000155">
    <property type="term" value="F:phosphorelay sensor kinase activity"/>
    <property type="evidence" value="ECO:0007669"/>
    <property type="project" value="InterPro"/>
</dbReference>
<dbReference type="RefSeq" id="WP_215241459.1">
    <property type="nucleotide sequence ID" value="NZ_CAJRAF010000002.1"/>
</dbReference>